<proteinExistence type="predicted"/>
<name>A0A815FXW5_9BILA</name>
<dbReference type="Proteomes" id="UP000663845">
    <property type="component" value="Unassembled WGS sequence"/>
</dbReference>
<feature type="chain" id="PRO_5032814434" description="Apple domain-containing protein" evidence="2">
    <location>
        <begin position="23"/>
        <end position="181"/>
    </location>
</feature>
<dbReference type="Pfam" id="PF00024">
    <property type="entry name" value="PAN_1"/>
    <property type="match status" value="1"/>
</dbReference>
<feature type="region of interest" description="Disordered" evidence="1">
    <location>
        <begin position="93"/>
        <end position="181"/>
    </location>
</feature>
<keyword evidence="2" id="KW-0732">Signal</keyword>
<evidence type="ECO:0000256" key="1">
    <source>
        <dbReference type="SAM" id="MobiDB-lite"/>
    </source>
</evidence>
<evidence type="ECO:0000313" key="4">
    <source>
        <dbReference type="EMBL" id="CAF1331390.1"/>
    </source>
</evidence>
<evidence type="ECO:0000259" key="3">
    <source>
        <dbReference type="Pfam" id="PF00024"/>
    </source>
</evidence>
<dbReference type="Gene3D" id="3.50.4.10">
    <property type="entry name" value="Hepatocyte Growth Factor"/>
    <property type="match status" value="1"/>
</dbReference>
<reference evidence="4" key="1">
    <citation type="submission" date="2021-02" db="EMBL/GenBank/DDBJ databases">
        <authorList>
            <person name="Nowell W R."/>
        </authorList>
    </citation>
    <scope>NUCLEOTIDE SEQUENCE</scope>
</reference>
<dbReference type="InterPro" id="IPR003609">
    <property type="entry name" value="Pan_app"/>
</dbReference>
<comment type="caution">
    <text evidence="4">The sequence shown here is derived from an EMBL/GenBank/DDBJ whole genome shotgun (WGS) entry which is preliminary data.</text>
</comment>
<dbReference type="AlphaFoldDB" id="A0A815FXW5"/>
<feature type="domain" description="Apple" evidence="3">
    <location>
        <begin position="21"/>
        <end position="63"/>
    </location>
</feature>
<evidence type="ECO:0000313" key="5">
    <source>
        <dbReference type="Proteomes" id="UP000663845"/>
    </source>
</evidence>
<organism evidence="4 5">
    <name type="scientific">Adineta steineri</name>
    <dbReference type="NCBI Taxonomy" id="433720"/>
    <lineage>
        <taxon>Eukaryota</taxon>
        <taxon>Metazoa</taxon>
        <taxon>Spiralia</taxon>
        <taxon>Gnathifera</taxon>
        <taxon>Rotifera</taxon>
        <taxon>Eurotatoria</taxon>
        <taxon>Bdelloidea</taxon>
        <taxon>Adinetida</taxon>
        <taxon>Adinetidae</taxon>
        <taxon>Adineta</taxon>
    </lineage>
</organism>
<protein>
    <recommendedName>
        <fullName evidence="3">Apple domain-containing protein</fullName>
    </recommendedName>
</protein>
<gene>
    <name evidence="4" type="ORF">JYZ213_LOCUS33974</name>
</gene>
<evidence type="ECO:0000256" key="2">
    <source>
        <dbReference type="SAM" id="SignalP"/>
    </source>
</evidence>
<sequence>MREWKFHCANTTCLPFLNLITSTIMKCQMACLAQIYCRAASFHQSTSNCELFTDMSNEIAHMQADTDITTMIVIAGTRSPPDLLSIAYLPKNRPRQHQQQHQQPRQQPLQQQRQQQHQQPRQQQRQLQRQQQHQQQHQQPRQQPLQQQRQQQHQQPRQQQRQLQRQQQHQQQHQQPRQQQH</sequence>
<dbReference type="EMBL" id="CAJNOG010000668">
    <property type="protein sequence ID" value="CAF1331390.1"/>
    <property type="molecule type" value="Genomic_DNA"/>
</dbReference>
<accession>A0A815FXW5</accession>
<feature type="compositionally biased region" description="Low complexity" evidence="1">
    <location>
        <begin position="99"/>
        <end position="181"/>
    </location>
</feature>
<feature type="signal peptide" evidence="2">
    <location>
        <begin position="1"/>
        <end position="22"/>
    </location>
</feature>